<dbReference type="Proteomes" id="UP000275846">
    <property type="component" value="Unassembled WGS sequence"/>
</dbReference>
<dbReference type="AlphaFoldDB" id="A0A183SIZ1"/>
<keyword evidence="2" id="KW-1185">Reference proteome</keyword>
<dbReference type="WBParaSite" id="SSLN_0000433301-mRNA-1">
    <property type="protein sequence ID" value="SSLN_0000433301-mRNA-1"/>
    <property type="gene ID" value="SSLN_0000433301"/>
</dbReference>
<reference evidence="1 2" key="2">
    <citation type="submission" date="2018-11" db="EMBL/GenBank/DDBJ databases">
        <authorList>
            <consortium name="Pathogen Informatics"/>
        </authorList>
    </citation>
    <scope>NUCLEOTIDE SEQUENCE [LARGE SCALE GENOMIC DNA]</scope>
    <source>
        <strain evidence="1 2">NST_G2</strain>
    </source>
</reference>
<evidence type="ECO:0000313" key="3">
    <source>
        <dbReference type="WBParaSite" id="SSLN_0000433301-mRNA-1"/>
    </source>
</evidence>
<proteinExistence type="predicted"/>
<evidence type="ECO:0000313" key="1">
    <source>
        <dbReference type="EMBL" id="VDL90574.1"/>
    </source>
</evidence>
<evidence type="ECO:0000313" key="2">
    <source>
        <dbReference type="Proteomes" id="UP000275846"/>
    </source>
</evidence>
<organism evidence="3">
    <name type="scientific">Schistocephalus solidus</name>
    <name type="common">Tapeworm</name>
    <dbReference type="NCBI Taxonomy" id="70667"/>
    <lineage>
        <taxon>Eukaryota</taxon>
        <taxon>Metazoa</taxon>
        <taxon>Spiralia</taxon>
        <taxon>Lophotrochozoa</taxon>
        <taxon>Platyhelminthes</taxon>
        <taxon>Cestoda</taxon>
        <taxon>Eucestoda</taxon>
        <taxon>Diphyllobothriidea</taxon>
        <taxon>Diphyllobothriidae</taxon>
        <taxon>Schistocephalus</taxon>
    </lineage>
</organism>
<reference evidence="3" key="1">
    <citation type="submission" date="2016-06" db="UniProtKB">
        <authorList>
            <consortium name="WormBaseParasite"/>
        </authorList>
    </citation>
    <scope>IDENTIFICATION</scope>
</reference>
<protein>
    <submittedName>
        <fullName evidence="1 3">Uncharacterized protein</fullName>
    </submittedName>
</protein>
<dbReference type="EMBL" id="UYSU01032777">
    <property type="protein sequence ID" value="VDL90574.1"/>
    <property type="molecule type" value="Genomic_DNA"/>
</dbReference>
<sequence>MGKWKGLINSHGIPRFWIYVSVRVLVSVVGVYKKASLGCSPARLPINCSSFGGSSRRDGSIVAWSPRPRTPRLCLFLALSPRPQQPFTNPTRIHTYPTHQAAGIQPVINPGDRGDGVSISDLRTPNSPTCRLRPDNAGASMAPTISPHEPVSPAALNCVLRFRDGLSATAVAAAAAGASPPTTSQQRSYPITDRLAQTRVKGVDLGSVPHRPHSTLLPYPPIHKCPPASAVVSAHRKKTECQQSGFCISSTITQFDVQ</sequence>
<name>A0A183SIZ1_SCHSO</name>
<accession>A0A183SIZ1</accession>
<gene>
    <name evidence="1" type="ORF">SSLN_LOCUS4189</name>
</gene>